<dbReference type="AlphaFoldDB" id="A0A931FJZ3"/>
<dbReference type="PANTHER" id="PTHR42678:SF34">
    <property type="entry name" value="OS04G0183300 PROTEIN"/>
    <property type="match status" value="1"/>
</dbReference>
<name>A0A931FJZ3_9BACT</name>
<dbReference type="InterPro" id="IPR023631">
    <property type="entry name" value="Amidase_dom"/>
</dbReference>
<evidence type="ECO:0000313" key="4">
    <source>
        <dbReference type="Proteomes" id="UP000645610"/>
    </source>
</evidence>
<dbReference type="GO" id="GO:0004040">
    <property type="term" value="F:amidase activity"/>
    <property type="evidence" value="ECO:0007669"/>
    <property type="project" value="UniProtKB-EC"/>
</dbReference>
<feature type="compositionally biased region" description="Low complexity" evidence="1">
    <location>
        <begin position="191"/>
        <end position="200"/>
    </location>
</feature>
<keyword evidence="3" id="KW-0378">Hydrolase</keyword>
<comment type="caution">
    <text evidence="3">The sequence shown here is derived from an EMBL/GenBank/DDBJ whole genome shotgun (WGS) entry which is preliminary data.</text>
</comment>
<dbReference type="InterPro" id="IPR036928">
    <property type="entry name" value="AS_sf"/>
</dbReference>
<keyword evidence="4" id="KW-1185">Reference proteome</keyword>
<protein>
    <submittedName>
        <fullName evidence="3">Amidase</fullName>
        <ecNumber evidence="3">3.5.1.4</ecNumber>
    </submittedName>
</protein>
<dbReference type="EC" id="3.5.1.4" evidence="3"/>
<accession>A0A931FJZ3</accession>
<evidence type="ECO:0000313" key="3">
    <source>
        <dbReference type="EMBL" id="MBF9143457.1"/>
    </source>
</evidence>
<dbReference type="EMBL" id="JADQDP010000004">
    <property type="protein sequence ID" value="MBF9143457.1"/>
    <property type="molecule type" value="Genomic_DNA"/>
</dbReference>
<reference evidence="3 4" key="1">
    <citation type="submission" date="2020-11" db="EMBL/GenBank/DDBJ databases">
        <authorList>
            <person name="Kim M.K."/>
        </authorList>
    </citation>
    <scope>NUCLEOTIDE SEQUENCE [LARGE SCALE GENOMIC DNA]</scope>
    <source>
        <strain evidence="3 4">BT439</strain>
    </source>
</reference>
<dbReference type="Gene3D" id="3.90.1300.10">
    <property type="entry name" value="Amidase signature (AS) domain"/>
    <property type="match status" value="1"/>
</dbReference>
<proteinExistence type="predicted"/>
<dbReference type="Proteomes" id="UP000645610">
    <property type="component" value="Unassembled WGS sequence"/>
</dbReference>
<feature type="region of interest" description="Disordered" evidence="1">
    <location>
        <begin position="191"/>
        <end position="219"/>
    </location>
</feature>
<dbReference type="SUPFAM" id="SSF75304">
    <property type="entry name" value="Amidase signature (AS) enzymes"/>
    <property type="match status" value="1"/>
</dbReference>
<organism evidence="3 4">
    <name type="scientific">Hymenobacter properus</name>
    <dbReference type="NCBI Taxonomy" id="2791026"/>
    <lineage>
        <taxon>Bacteria</taxon>
        <taxon>Pseudomonadati</taxon>
        <taxon>Bacteroidota</taxon>
        <taxon>Cytophagia</taxon>
        <taxon>Cytophagales</taxon>
        <taxon>Hymenobacteraceae</taxon>
        <taxon>Hymenobacter</taxon>
    </lineage>
</organism>
<dbReference type="PROSITE" id="PS51257">
    <property type="entry name" value="PROKAR_LIPOPROTEIN"/>
    <property type="match status" value="1"/>
</dbReference>
<dbReference type="RefSeq" id="WP_196287811.1">
    <property type="nucleotide sequence ID" value="NZ_JADQDP010000004.1"/>
</dbReference>
<dbReference type="Pfam" id="PF01425">
    <property type="entry name" value="Amidase"/>
    <property type="match status" value="1"/>
</dbReference>
<dbReference type="PANTHER" id="PTHR42678">
    <property type="entry name" value="AMIDASE"/>
    <property type="match status" value="1"/>
</dbReference>
<dbReference type="NCBIfam" id="NF006006">
    <property type="entry name" value="PRK08137.1"/>
    <property type="match status" value="1"/>
</dbReference>
<sequence>MNRRLFLQQGTRAALTATLLPAAVACQTATDKKMTQEAAEVAGPPTAGAPGDEAFALHEATVADLQDRMAKGSETARSLSEKYLARIKALNEAGPMLRAVIETNPDALTIADGLDKERKAGKLRGPLHGIPVLIKDNIDSGDQMMTTAGASALVGHKARQDAFIIQKLRAAGAVLLGKTNLSEWANFRSSHSVSGWSSRGRQSRNPYALDRSTSGSSSGSGAAVAANLCAVAIGTETDGSVVSPSSCNGLVGLKPTVGLLSRSGIIPISSTQDTAGPMTRTVRDAALLLAALQGTDPADPAKLPIPANTPTDYTSFLKADALKGQRLGVEKAHLNGPPKVAALLREAVAALKAQGAKVVEIELNKLVNPLGEAEFEVLLYEFKDGVNKYLAGAGATVKNLADVIAYNKAHAAEAMPIFEQETLIRAEATDGLGNAKYKAAVQKTVAGARQAIDSLMKTHQLTAIIGVTTGPAWCIDWANGDYSTGVDFSSPAAMAGYPHLTVPMGQVLGLPVGLSFVGSAYQEGRLLGLGYAYEQATHKRAAPKFLPTVQA</sequence>
<evidence type="ECO:0000256" key="1">
    <source>
        <dbReference type="SAM" id="MobiDB-lite"/>
    </source>
</evidence>
<evidence type="ECO:0000259" key="2">
    <source>
        <dbReference type="Pfam" id="PF01425"/>
    </source>
</evidence>
<feature type="domain" description="Amidase" evidence="2">
    <location>
        <begin position="81"/>
        <end position="527"/>
    </location>
</feature>
<gene>
    <name evidence="3" type="ORF">I2I01_17565</name>
</gene>